<dbReference type="InterPro" id="IPR051120">
    <property type="entry name" value="ABC_AA/LPS_Transport"/>
</dbReference>
<keyword evidence="2" id="KW-0547">Nucleotide-binding</keyword>
<dbReference type="GO" id="GO:0015808">
    <property type="term" value="P:L-alanine transport"/>
    <property type="evidence" value="ECO:0007669"/>
    <property type="project" value="TreeGrafter"/>
</dbReference>
<keyword evidence="3 5" id="KW-0067">ATP-binding</keyword>
<dbReference type="GO" id="GO:0042941">
    <property type="term" value="P:D-alanine transmembrane transport"/>
    <property type="evidence" value="ECO:0007669"/>
    <property type="project" value="TreeGrafter"/>
</dbReference>
<dbReference type="GO" id="GO:0015188">
    <property type="term" value="F:L-isoleucine transmembrane transporter activity"/>
    <property type="evidence" value="ECO:0007669"/>
    <property type="project" value="TreeGrafter"/>
</dbReference>
<dbReference type="GO" id="GO:0016887">
    <property type="term" value="F:ATP hydrolysis activity"/>
    <property type="evidence" value="ECO:0007669"/>
    <property type="project" value="InterPro"/>
</dbReference>
<dbReference type="SUPFAM" id="SSF52540">
    <property type="entry name" value="P-loop containing nucleoside triphosphate hydrolases"/>
    <property type="match status" value="1"/>
</dbReference>
<dbReference type="SMART" id="SM00382">
    <property type="entry name" value="AAA"/>
    <property type="match status" value="1"/>
</dbReference>
<dbReference type="GO" id="GO:1903805">
    <property type="term" value="P:L-valine import across plasma membrane"/>
    <property type="evidence" value="ECO:0007669"/>
    <property type="project" value="TreeGrafter"/>
</dbReference>
<dbReference type="Gene3D" id="3.40.50.300">
    <property type="entry name" value="P-loop containing nucleotide triphosphate hydrolases"/>
    <property type="match status" value="1"/>
</dbReference>
<dbReference type="GO" id="GO:0005524">
    <property type="term" value="F:ATP binding"/>
    <property type="evidence" value="ECO:0007669"/>
    <property type="project" value="UniProtKB-KW"/>
</dbReference>
<dbReference type="EMBL" id="JADKIO010000012">
    <property type="protein sequence ID" value="MBK9797888.1"/>
    <property type="molecule type" value="Genomic_DNA"/>
</dbReference>
<dbReference type="InterPro" id="IPR032823">
    <property type="entry name" value="BCA_ABC_TP_C"/>
</dbReference>
<dbReference type="AlphaFoldDB" id="A0A9D7SJB1"/>
<evidence type="ECO:0000313" key="5">
    <source>
        <dbReference type="EMBL" id="MBK9797888.1"/>
    </source>
</evidence>
<evidence type="ECO:0000256" key="1">
    <source>
        <dbReference type="ARBA" id="ARBA00022448"/>
    </source>
</evidence>
<accession>A0A9D7SJB1</accession>
<dbReference type="PANTHER" id="PTHR45772">
    <property type="entry name" value="CONSERVED COMPONENT OF ABC TRANSPORTER FOR NATURAL AMINO ACIDS-RELATED"/>
    <property type="match status" value="1"/>
</dbReference>
<gene>
    <name evidence="5" type="ORF">IPP58_15680</name>
</gene>
<keyword evidence="1" id="KW-0813">Transport</keyword>
<sequence>MALRIEGLVKAFGGLTAVSGLNLDLGDRDIQGIIGPNGAGKTTVFNLITGIYQPDRGRLRLGEQELTGLAPDAIARAGIARTFQNIRLFAHMTVLDNITMALHGRAGYSLWEAVLRTGNYRRQETRLRVESRDHLARFGLADRQQELAGSLPYGEQRRLEIARALATGPKVLLLDEPAAGMNPKEVEELILLIRQVHRDFPLAILLIEHQMPVVLELCAHIQVLDFGQTIAAGAPQDVTRNPLVIEAYLGEAEAPA</sequence>
<dbReference type="PROSITE" id="PS50893">
    <property type="entry name" value="ABC_TRANSPORTER_2"/>
    <property type="match status" value="1"/>
</dbReference>
<dbReference type="CDD" id="cd03219">
    <property type="entry name" value="ABC_Mj1267_LivG_branched"/>
    <property type="match status" value="1"/>
</dbReference>
<dbReference type="InterPro" id="IPR003439">
    <property type="entry name" value="ABC_transporter-like_ATP-bd"/>
</dbReference>
<dbReference type="InterPro" id="IPR027417">
    <property type="entry name" value="P-loop_NTPase"/>
</dbReference>
<feature type="domain" description="ABC transporter" evidence="4">
    <location>
        <begin position="3"/>
        <end position="251"/>
    </location>
</feature>
<organism evidence="5 6">
    <name type="scientific">Candidatus Geothrix skivensis</name>
    <dbReference type="NCBI Taxonomy" id="2954439"/>
    <lineage>
        <taxon>Bacteria</taxon>
        <taxon>Pseudomonadati</taxon>
        <taxon>Acidobacteriota</taxon>
        <taxon>Holophagae</taxon>
        <taxon>Holophagales</taxon>
        <taxon>Holophagaceae</taxon>
        <taxon>Geothrix</taxon>
    </lineage>
</organism>
<evidence type="ECO:0000313" key="6">
    <source>
        <dbReference type="Proteomes" id="UP000886657"/>
    </source>
</evidence>
<dbReference type="Proteomes" id="UP000886657">
    <property type="component" value="Unassembled WGS sequence"/>
</dbReference>
<dbReference type="GO" id="GO:1903806">
    <property type="term" value="P:L-isoleucine import across plasma membrane"/>
    <property type="evidence" value="ECO:0007669"/>
    <property type="project" value="TreeGrafter"/>
</dbReference>
<dbReference type="GO" id="GO:0015192">
    <property type="term" value="F:L-phenylalanine transmembrane transporter activity"/>
    <property type="evidence" value="ECO:0007669"/>
    <property type="project" value="TreeGrafter"/>
</dbReference>
<name>A0A9D7SJB1_9BACT</name>
<dbReference type="Pfam" id="PF12399">
    <property type="entry name" value="BCA_ABC_TP_C"/>
    <property type="match status" value="1"/>
</dbReference>
<dbReference type="FunFam" id="3.40.50.300:FF:000421">
    <property type="entry name" value="Branched-chain amino acid ABC transporter ATP-binding protein"/>
    <property type="match status" value="1"/>
</dbReference>
<evidence type="ECO:0000256" key="3">
    <source>
        <dbReference type="ARBA" id="ARBA00022840"/>
    </source>
</evidence>
<evidence type="ECO:0000259" key="4">
    <source>
        <dbReference type="PROSITE" id="PS50893"/>
    </source>
</evidence>
<dbReference type="GO" id="GO:0005304">
    <property type="term" value="F:L-valine transmembrane transporter activity"/>
    <property type="evidence" value="ECO:0007669"/>
    <property type="project" value="TreeGrafter"/>
</dbReference>
<protein>
    <submittedName>
        <fullName evidence="5">ABC transporter ATP-binding protein</fullName>
    </submittedName>
</protein>
<dbReference type="InterPro" id="IPR003593">
    <property type="entry name" value="AAA+_ATPase"/>
</dbReference>
<evidence type="ECO:0000256" key="2">
    <source>
        <dbReference type="ARBA" id="ARBA00022741"/>
    </source>
</evidence>
<comment type="caution">
    <text evidence="5">The sequence shown here is derived from an EMBL/GenBank/DDBJ whole genome shotgun (WGS) entry which is preliminary data.</text>
</comment>
<dbReference type="PANTHER" id="PTHR45772:SF7">
    <property type="entry name" value="AMINO ACID ABC TRANSPORTER ATP-BINDING PROTEIN"/>
    <property type="match status" value="1"/>
</dbReference>
<dbReference type="GO" id="GO:0005886">
    <property type="term" value="C:plasma membrane"/>
    <property type="evidence" value="ECO:0007669"/>
    <property type="project" value="TreeGrafter"/>
</dbReference>
<reference evidence="5" key="1">
    <citation type="submission" date="2020-10" db="EMBL/GenBank/DDBJ databases">
        <title>Connecting structure to function with the recovery of over 1000 high-quality activated sludge metagenome-assembled genomes encoding full-length rRNA genes using long-read sequencing.</title>
        <authorList>
            <person name="Singleton C.M."/>
            <person name="Petriglieri F."/>
            <person name="Kristensen J.M."/>
            <person name="Kirkegaard R.H."/>
            <person name="Michaelsen T.Y."/>
            <person name="Andersen M.H."/>
            <person name="Karst S.M."/>
            <person name="Dueholm M.S."/>
            <person name="Nielsen P.H."/>
            <person name="Albertsen M."/>
        </authorList>
    </citation>
    <scope>NUCLEOTIDE SEQUENCE</scope>
    <source>
        <strain evidence="5">Skiv_18-Q3-R9-52_MAXAC.067</strain>
    </source>
</reference>
<dbReference type="Pfam" id="PF00005">
    <property type="entry name" value="ABC_tran"/>
    <property type="match status" value="1"/>
</dbReference>
<proteinExistence type="predicted"/>